<feature type="transmembrane region" description="Helical" evidence="7">
    <location>
        <begin position="251"/>
        <end position="279"/>
    </location>
</feature>
<dbReference type="AlphaFoldDB" id="A0A9P8AGF4"/>
<dbReference type="InterPro" id="IPR025929">
    <property type="entry name" value="INSIG_fam"/>
</dbReference>
<feature type="transmembrane region" description="Helical" evidence="7">
    <location>
        <begin position="97"/>
        <end position="121"/>
    </location>
</feature>
<evidence type="ECO:0000256" key="4">
    <source>
        <dbReference type="ARBA" id="ARBA00022824"/>
    </source>
</evidence>
<organism evidence="8 9">
    <name type="scientific">Scheffersomyces spartinae</name>
    <dbReference type="NCBI Taxonomy" id="45513"/>
    <lineage>
        <taxon>Eukaryota</taxon>
        <taxon>Fungi</taxon>
        <taxon>Dikarya</taxon>
        <taxon>Ascomycota</taxon>
        <taxon>Saccharomycotina</taxon>
        <taxon>Pichiomycetes</taxon>
        <taxon>Debaryomycetaceae</taxon>
        <taxon>Scheffersomyces</taxon>
    </lineage>
</organism>
<dbReference type="PANTHER" id="PTHR15301:SF3">
    <property type="entry name" value="PROTEIN NSG1-RELATED"/>
    <property type="match status" value="1"/>
</dbReference>
<evidence type="ECO:0000256" key="5">
    <source>
        <dbReference type="ARBA" id="ARBA00022989"/>
    </source>
</evidence>
<dbReference type="Proteomes" id="UP000790833">
    <property type="component" value="Unassembled WGS sequence"/>
</dbReference>
<comment type="similarity">
    <text evidence="2">Belongs to the INSIG family.</text>
</comment>
<evidence type="ECO:0000256" key="7">
    <source>
        <dbReference type="SAM" id="Phobius"/>
    </source>
</evidence>
<name>A0A9P8AGF4_9ASCO</name>
<evidence type="ECO:0000256" key="2">
    <source>
        <dbReference type="ARBA" id="ARBA00007475"/>
    </source>
</evidence>
<dbReference type="RefSeq" id="XP_043046887.1">
    <property type="nucleotide sequence ID" value="XM_043194259.1"/>
</dbReference>
<reference evidence="8" key="1">
    <citation type="submission" date="2021-03" db="EMBL/GenBank/DDBJ databases">
        <authorList>
            <person name="Palmer J.M."/>
        </authorList>
    </citation>
    <scope>NUCLEOTIDE SEQUENCE</scope>
    <source>
        <strain evidence="8">ARV_011</strain>
    </source>
</reference>
<evidence type="ECO:0000256" key="1">
    <source>
        <dbReference type="ARBA" id="ARBA00004477"/>
    </source>
</evidence>
<comment type="caution">
    <text evidence="8">The sequence shown here is derived from an EMBL/GenBank/DDBJ whole genome shotgun (WGS) entry which is preliminary data.</text>
</comment>
<accession>A0A9P8AGF4</accession>
<sequence>MASDLRKAALTNNSASTESLIGERKSTQLQTSESEVNLIRPALYSIYNTDSVTELSKDDEDNASFIEFATKEQLKKHEQQRQQEVLMKNKRTLVEEIIITIVKLACMGASAFFYNCLVSYITSRQIDSTEFQQQFNISKGFLQRFIAGFRISRHVDWIPSKLDSIDEIVGLLFQGLVMSLFHPLMDSILPSSMTRRLLLSNPDAAKSLRQNFFNDSLRAVVAVLGVSYAIRKIEFNSMWQMSVVWSLLNPSLWLLLDGTLSGFIASTIVTLAGCVRIYFQNKKACQALALSMSSEYHAIWLWISSFFFCGVIIFGKLGRSLLT</sequence>
<protein>
    <submittedName>
        <fullName evidence="8">Uncharacterized protein</fullName>
    </submittedName>
</protein>
<comment type="subcellular location">
    <subcellularLocation>
        <location evidence="1">Endoplasmic reticulum membrane</location>
        <topology evidence="1">Multi-pass membrane protein</topology>
    </subcellularLocation>
</comment>
<dbReference type="PANTHER" id="PTHR15301">
    <property type="entry name" value="INSULIN-INDUCED GENE 1"/>
    <property type="match status" value="1"/>
</dbReference>
<dbReference type="Pfam" id="PF07281">
    <property type="entry name" value="INSIG"/>
    <property type="match status" value="1"/>
</dbReference>
<keyword evidence="4" id="KW-0256">Endoplasmic reticulum</keyword>
<keyword evidence="6 7" id="KW-0472">Membrane</keyword>
<feature type="transmembrane region" description="Helical" evidence="7">
    <location>
        <begin position="299"/>
        <end position="317"/>
    </location>
</feature>
<keyword evidence="3 7" id="KW-0812">Transmembrane</keyword>
<evidence type="ECO:0000256" key="6">
    <source>
        <dbReference type="ARBA" id="ARBA00023136"/>
    </source>
</evidence>
<gene>
    <name evidence="8" type="ORF">KQ657_003540</name>
</gene>
<evidence type="ECO:0000313" key="9">
    <source>
        <dbReference type="Proteomes" id="UP000790833"/>
    </source>
</evidence>
<dbReference type="EMBL" id="JAHMUF010000033">
    <property type="protein sequence ID" value="KAG7191335.1"/>
    <property type="molecule type" value="Genomic_DNA"/>
</dbReference>
<evidence type="ECO:0000256" key="3">
    <source>
        <dbReference type="ARBA" id="ARBA00022692"/>
    </source>
</evidence>
<dbReference type="GO" id="GO:0005789">
    <property type="term" value="C:endoplasmic reticulum membrane"/>
    <property type="evidence" value="ECO:0007669"/>
    <property type="project" value="UniProtKB-SubCell"/>
</dbReference>
<keyword evidence="5 7" id="KW-1133">Transmembrane helix</keyword>
<proteinExistence type="inferred from homology"/>
<dbReference type="OrthoDB" id="205546at2759"/>
<evidence type="ECO:0000313" key="8">
    <source>
        <dbReference type="EMBL" id="KAG7191335.1"/>
    </source>
</evidence>
<dbReference type="GO" id="GO:0016126">
    <property type="term" value="P:sterol biosynthetic process"/>
    <property type="evidence" value="ECO:0007669"/>
    <property type="project" value="TreeGrafter"/>
</dbReference>
<feature type="transmembrane region" description="Helical" evidence="7">
    <location>
        <begin position="212"/>
        <end position="231"/>
    </location>
</feature>
<keyword evidence="9" id="KW-1185">Reference proteome</keyword>
<dbReference type="GeneID" id="66116914"/>